<dbReference type="OrthoDB" id="1550603at2"/>
<dbReference type="Gene3D" id="3.10.450.620">
    <property type="entry name" value="JHP933, nucleotidyltransferase-like core domain"/>
    <property type="match status" value="1"/>
</dbReference>
<dbReference type="Pfam" id="PF08843">
    <property type="entry name" value="AbiEii"/>
    <property type="match status" value="1"/>
</dbReference>
<dbReference type="GO" id="GO:0016740">
    <property type="term" value="F:transferase activity"/>
    <property type="evidence" value="ECO:0007669"/>
    <property type="project" value="UniProtKB-KW"/>
</dbReference>
<dbReference type="EMBL" id="VNHY01000002">
    <property type="protein sequence ID" value="TYP93997.1"/>
    <property type="molecule type" value="Genomic_DNA"/>
</dbReference>
<gene>
    <name evidence="1" type="ORF">LX73_1715</name>
</gene>
<dbReference type="RefSeq" id="WP_148899027.1">
    <property type="nucleotide sequence ID" value="NZ_VNHY01000002.1"/>
</dbReference>
<organism evidence="1 2">
    <name type="scientific">Fodinibius salinus</name>
    <dbReference type="NCBI Taxonomy" id="860790"/>
    <lineage>
        <taxon>Bacteria</taxon>
        <taxon>Pseudomonadati</taxon>
        <taxon>Balneolota</taxon>
        <taxon>Balneolia</taxon>
        <taxon>Balneolales</taxon>
        <taxon>Balneolaceae</taxon>
        <taxon>Fodinibius</taxon>
    </lineage>
</organism>
<reference evidence="1 2" key="1">
    <citation type="submission" date="2019-07" db="EMBL/GenBank/DDBJ databases">
        <title>Genomic Encyclopedia of Archaeal and Bacterial Type Strains, Phase II (KMG-II): from individual species to whole genera.</title>
        <authorList>
            <person name="Goeker M."/>
        </authorList>
    </citation>
    <scope>NUCLEOTIDE SEQUENCE [LARGE SCALE GENOMIC DNA]</scope>
    <source>
        <strain evidence="1 2">DSM 21935</strain>
    </source>
</reference>
<dbReference type="InterPro" id="IPR014942">
    <property type="entry name" value="AbiEii"/>
</dbReference>
<sequence length="302" mass="34320">MIDRYRDQVRLLLKVLPVVAEVEEFALKGGTAINFFWRNLPRLSVDIDLTYIPIKNREESLNEIKKGIKHIGQTVSSRIGDANVTTQKSGGILSKLLIRSDGVQVKLEVNTVLRGSLFGSVEKELVTSVQDEFELFAAVPTLSMEDLYGGKLCAALDRQHPRDLFDVKLLLENEGLTDKIIVTFIGYLISHSRPINELLNPSQQDLEGIYENEFQGMTNEAVSLEDLTKVQKKLPKLLLDGLSDEQKEFLLSFQQADPKWGLMPVDHLKELPGVQWKLINIRKMDDKKHEETREKLEKVLGR</sequence>
<evidence type="ECO:0000313" key="2">
    <source>
        <dbReference type="Proteomes" id="UP000324595"/>
    </source>
</evidence>
<protein>
    <submittedName>
        <fullName evidence="1">Nucleotidyl transferase AbiEii toxin, Type IV TA system</fullName>
    </submittedName>
</protein>
<comment type="caution">
    <text evidence="1">The sequence shown here is derived from an EMBL/GenBank/DDBJ whole genome shotgun (WGS) entry which is preliminary data.</text>
</comment>
<keyword evidence="1" id="KW-0808">Transferase</keyword>
<evidence type="ECO:0000313" key="1">
    <source>
        <dbReference type="EMBL" id="TYP93997.1"/>
    </source>
</evidence>
<keyword evidence="2" id="KW-1185">Reference proteome</keyword>
<proteinExistence type="predicted"/>
<accession>A0A5D3YMQ6</accession>
<dbReference type="AlphaFoldDB" id="A0A5D3YMQ6"/>
<dbReference type="Proteomes" id="UP000324595">
    <property type="component" value="Unassembled WGS sequence"/>
</dbReference>
<name>A0A5D3YMQ6_9BACT</name>